<keyword evidence="1" id="KW-1133">Transmembrane helix</keyword>
<dbReference type="AlphaFoldDB" id="A0A6C0EFQ9"/>
<feature type="transmembrane region" description="Helical" evidence="1">
    <location>
        <begin position="57"/>
        <end position="85"/>
    </location>
</feature>
<feature type="transmembrane region" description="Helical" evidence="1">
    <location>
        <begin position="18"/>
        <end position="37"/>
    </location>
</feature>
<dbReference type="EMBL" id="MN739822">
    <property type="protein sequence ID" value="QHT27431.1"/>
    <property type="molecule type" value="Genomic_DNA"/>
</dbReference>
<proteinExistence type="predicted"/>
<organism evidence="2">
    <name type="scientific">viral metagenome</name>
    <dbReference type="NCBI Taxonomy" id="1070528"/>
    <lineage>
        <taxon>unclassified sequences</taxon>
        <taxon>metagenomes</taxon>
        <taxon>organismal metagenomes</taxon>
    </lineage>
</organism>
<reference evidence="2" key="1">
    <citation type="journal article" date="2020" name="Nature">
        <title>Giant virus diversity and host interactions through global metagenomics.</title>
        <authorList>
            <person name="Schulz F."/>
            <person name="Roux S."/>
            <person name="Paez-Espino D."/>
            <person name="Jungbluth S."/>
            <person name="Walsh D.A."/>
            <person name="Denef V.J."/>
            <person name="McMahon K.D."/>
            <person name="Konstantinidis K.T."/>
            <person name="Eloe-Fadrosh E.A."/>
            <person name="Kyrpides N.C."/>
            <person name="Woyke T."/>
        </authorList>
    </citation>
    <scope>NUCLEOTIDE SEQUENCE</scope>
    <source>
        <strain evidence="2">GVMAG-M-3300023179-33</strain>
    </source>
</reference>
<evidence type="ECO:0000313" key="2">
    <source>
        <dbReference type="EMBL" id="QHT27431.1"/>
    </source>
</evidence>
<protein>
    <submittedName>
        <fullName evidence="2">Uncharacterized protein</fullName>
    </submittedName>
</protein>
<keyword evidence="1" id="KW-0812">Transmembrane</keyword>
<sequence>MTYINKINPNPNKKMQKYMYNGVIITFLILFVYFIFFNNLSIFAVTTYFFEYDLGRIVLLVVLLAVASCNLFLGILLLGIIVFLYEYKNRHTNISKYNNMVDNMIDNMSGVVETRTNKKNITIQDILTLENNISSKQSNNSMRFENGFNSNNSSIMQINPSFEGTFNNNYAPFLQ</sequence>
<evidence type="ECO:0000256" key="1">
    <source>
        <dbReference type="SAM" id="Phobius"/>
    </source>
</evidence>
<name>A0A6C0EFQ9_9ZZZZ</name>
<keyword evidence="1" id="KW-0472">Membrane</keyword>
<accession>A0A6C0EFQ9</accession>